<evidence type="ECO:0000313" key="4">
    <source>
        <dbReference type="EMBL" id="MBB6218426.1"/>
    </source>
</evidence>
<dbReference type="InterPro" id="IPR026043">
    <property type="entry name" value="NadR"/>
</dbReference>
<evidence type="ECO:0000313" key="5">
    <source>
        <dbReference type="Proteomes" id="UP000579281"/>
    </source>
</evidence>
<sequence length="174" mass="19879">MAETRRQQIIEMLKKRGEPITGSELSKQFQVSRQVIVQDIALIRAQGYSILATPSGYIIPIDKESTSHLKNVVCKHSGYDEMEQELTIMVDTGIKVVDVIVHHPLYGKIRRSLNIGSRMDVEDFMKNVRKDKAEPLSTLTGGEHMHTLEIPNDRAFQRMIEVLKEKGFFVKEVE</sequence>
<dbReference type="Proteomes" id="UP000579281">
    <property type="component" value="Unassembled WGS sequence"/>
</dbReference>
<organism evidence="4 5">
    <name type="scientific">Anaerosolibacter carboniphilus</name>
    <dbReference type="NCBI Taxonomy" id="1417629"/>
    <lineage>
        <taxon>Bacteria</taxon>
        <taxon>Bacillati</taxon>
        <taxon>Bacillota</taxon>
        <taxon>Clostridia</taxon>
        <taxon>Peptostreptococcales</taxon>
        <taxon>Thermotaleaceae</taxon>
        <taxon>Anaerosolibacter</taxon>
    </lineage>
</organism>
<keyword evidence="1" id="KW-0533">Nickel</keyword>
<keyword evidence="1" id="KW-0479">Metal-binding</keyword>
<keyword evidence="5" id="KW-1185">Reference proteome</keyword>
<dbReference type="InterPro" id="IPR036388">
    <property type="entry name" value="WH-like_DNA-bd_sf"/>
</dbReference>
<name>A0A841KXG9_9FIRM</name>
<dbReference type="SUPFAM" id="SSF46785">
    <property type="entry name" value="Winged helix' DNA-binding domain"/>
    <property type="match status" value="1"/>
</dbReference>
<dbReference type="InterPro" id="IPR013196">
    <property type="entry name" value="HTH_11"/>
</dbReference>
<dbReference type="PANTHER" id="PTHR40068">
    <property type="entry name" value="TRANSCRIPTION REPRESSOR NIAR-RELATED"/>
    <property type="match status" value="1"/>
</dbReference>
<dbReference type="PANTHER" id="PTHR40068:SF1">
    <property type="entry name" value="TRANSCRIPTION REPRESSOR NIAR-RELATED"/>
    <property type="match status" value="1"/>
</dbReference>
<dbReference type="InterPro" id="IPR036390">
    <property type="entry name" value="WH_DNA-bd_sf"/>
</dbReference>
<dbReference type="InterPro" id="IPR035922">
    <property type="entry name" value="3H_dom_sf"/>
</dbReference>
<dbReference type="Gene3D" id="3.30.1340.20">
    <property type="entry name" value="3H domain"/>
    <property type="match status" value="1"/>
</dbReference>
<feature type="binding site" evidence="1">
    <location>
        <position position="146"/>
    </location>
    <ligand>
        <name>Ni(2+)</name>
        <dbReference type="ChEBI" id="CHEBI:49786"/>
    </ligand>
</feature>
<evidence type="ECO:0000259" key="3">
    <source>
        <dbReference type="Pfam" id="PF08279"/>
    </source>
</evidence>
<dbReference type="Gene3D" id="1.10.10.10">
    <property type="entry name" value="Winged helix-like DNA-binding domain superfamily/Winged helix DNA-binding domain"/>
    <property type="match status" value="1"/>
</dbReference>
<evidence type="ECO:0000256" key="1">
    <source>
        <dbReference type="PIRSR" id="PIRSR037847-1"/>
    </source>
</evidence>
<feature type="domain" description="Helix-turn-helix type 11" evidence="3">
    <location>
        <begin position="5"/>
        <end position="58"/>
    </location>
</feature>
<feature type="domain" description="3H" evidence="2">
    <location>
        <begin position="72"/>
        <end position="168"/>
    </location>
</feature>
<feature type="binding site" evidence="1">
    <location>
        <position position="144"/>
    </location>
    <ligand>
        <name>Ni(2+)</name>
        <dbReference type="ChEBI" id="CHEBI:49786"/>
    </ligand>
</feature>
<feature type="binding site" evidence="1">
    <location>
        <position position="85"/>
    </location>
    <ligand>
        <name>Ni(2+)</name>
        <dbReference type="ChEBI" id="CHEBI:49786"/>
    </ligand>
</feature>
<dbReference type="PIRSF" id="PIRSF037847">
    <property type="entry name" value="NiaR"/>
    <property type="match status" value="1"/>
</dbReference>
<evidence type="ECO:0008006" key="6">
    <source>
        <dbReference type="Google" id="ProtNLM"/>
    </source>
</evidence>
<proteinExistence type="predicted"/>
<feature type="binding site" evidence="1">
    <location>
        <position position="76"/>
    </location>
    <ligand>
        <name>Ni(2+)</name>
        <dbReference type="ChEBI" id="CHEBI:49786"/>
    </ligand>
</feature>
<dbReference type="EMBL" id="JACHEN010000038">
    <property type="protein sequence ID" value="MBB6218426.1"/>
    <property type="molecule type" value="Genomic_DNA"/>
</dbReference>
<gene>
    <name evidence="4" type="ORF">HNQ80_004590</name>
</gene>
<evidence type="ECO:0000259" key="2">
    <source>
        <dbReference type="Pfam" id="PF02829"/>
    </source>
</evidence>
<dbReference type="GO" id="GO:0046872">
    <property type="term" value="F:metal ion binding"/>
    <property type="evidence" value="ECO:0007669"/>
    <property type="project" value="UniProtKB-KW"/>
</dbReference>
<dbReference type="SUPFAM" id="SSF75500">
    <property type="entry name" value="Putative transcriptional regulator TM1602, C-terminal domain"/>
    <property type="match status" value="1"/>
</dbReference>
<dbReference type="RefSeq" id="WP_184312908.1">
    <property type="nucleotide sequence ID" value="NZ_JACHEN010000038.1"/>
</dbReference>
<dbReference type="Pfam" id="PF02829">
    <property type="entry name" value="3H"/>
    <property type="match status" value="1"/>
</dbReference>
<dbReference type="AlphaFoldDB" id="A0A841KXG9"/>
<comment type="caution">
    <text evidence="4">The sequence shown here is derived from an EMBL/GenBank/DDBJ whole genome shotgun (WGS) entry which is preliminary data.</text>
</comment>
<dbReference type="Pfam" id="PF08279">
    <property type="entry name" value="HTH_11"/>
    <property type="match status" value="1"/>
</dbReference>
<accession>A0A841KXG9</accession>
<protein>
    <recommendedName>
        <fullName evidence="6">Transcription repressor NadR</fullName>
    </recommendedName>
</protein>
<dbReference type="InterPro" id="IPR004173">
    <property type="entry name" value="3H_domain"/>
</dbReference>
<reference evidence="4 5" key="1">
    <citation type="submission" date="2020-08" db="EMBL/GenBank/DDBJ databases">
        <title>Genomic Encyclopedia of Type Strains, Phase IV (KMG-IV): sequencing the most valuable type-strain genomes for metagenomic binning, comparative biology and taxonomic classification.</title>
        <authorList>
            <person name="Goeker M."/>
        </authorList>
    </citation>
    <scope>NUCLEOTIDE SEQUENCE [LARGE SCALE GENOMIC DNA]</scope>
    <source>
        <strain evidence="4 5">DSM 103526</strain>
    </source>
</reference>